<evidence type="ECO:0000259" key="10">
    <source>
        <dbReference type="PROSITE" id="PS50887"/>
    </source>
</evidence>
<dbReference type="InterPro" id="IPR035919">
    <property type="entry name" value="EAL_sf"/>
</dbReference>
<dbReference type="EC" id="3.1.4.52" evidence="2"/>
<feature type="domain" description="PAS" evidence="7">
    <location>
        <begin position="284"/>
        <end position="329"/>
    </location>
</feature>
<dbReference type="InterPro" id="IPR043128">
    <property type="entry name" value="Rev_trsase/Diguanyl_cyclase"/>
</dbReference>
<dbReference type="InterPro" id="IPR001789">
    <property type="entry name" value="Sig_transdc_resp-reg_receiver"/>
</dbReference>
<dbReference type="AlphaFoldDB" id="A0A3P1SU00"/>
<dbReference type="Pfam" id="PF08447">
    <property type="entry name" value="PAS_3"/>
    <property type="match status" value="1"/>
</dbReference>
<dbReference type="GO" id="GO:0000160">
    <property type="term" value="P:phosphorelay signal transduction system"/>
    <property type="evidence" value="ECO:0007669"/>
    <property type="project" value="InterPro"/>
</dbReference>
<accession>A0A3P1SU00</accession>
<dbReference type="InterPro" id="IPR000160">
    <property type="entry name" value="GGDEF_dom"/>
</dbReference>
<dbReference type="PROSITE" id="PS50887">
    <property type="entry name" value="GGDEF"/>
    <property type="match status" value="1"/>
</dbReference>
<dbReference type="PANTHER" id="PTHR44757:SF2">
    <property type="entry name" value="BIOFILM ARCHITECTURE MAINTENANCE PROTEIN MBAA"/>
    <property type="match status" value="1"/>
</dbReference>
<dbReference type="FunFam" id="3.30.70.270:FF:000001">
    <property type="entry name" value="Diguanylate cyclase domain protein"/>
    <property type="match status" value="1"/>
</dbReference>
<dbReference type="InterPro" id="IPR035965">
    <property type="entry name" value="PAS-like_dom_sf"/>
</dbReference>
<dbReference type="FunFam" id="3.20.20.450:FF:000001">
    <property type="entry name" value="Cyclic di-GMP phosphodiesterase yahA"/>
    <property type="match status" value="1"/>
</dbReference>
<dbReference type="SUPFAM" id="SSF55785">
    <property type="entry name" value="PYP-like sensor domain (PAS domain)"/>
    <property type="match status" value="2"/>
</dbReference>
<dbReference type="EMBL" id="RQXV01000002">
    <property type="protein sequence ID" value="RRD00631.1"/>
    <property type="molecule type" value="Genomic_DNA"/>
</dbReference>
<keyword evidence="5" id="KW-0597">Phosphoprotein</keyword>
<dbReference type="InterPro" id="IPR011006">
    <property type="entry name" value="CheY-like_superfamily"/>
</dbReference>
<dbReference type="SMART" id="SM00052">
    <property type="entry name" value="EAL"/>
    <property type="match status" value="1"/>
</dbReference>
<keyword evidence="3" id="KW-0973">c-di-GMP</keyword>
<dbReference type="CDD" id="cd01948">
    <property type="entry name" value="EAL"/>
    <property type="match status" value="1"/>
</dbReference>
<dbReference type="PROSITE" id="PS50112">
    <property type="entry name" value="PAS"/>
    <property type="match status" value="1"/>
</dbReference>
<dbReference type="SUPFAM" id="SSF141868">
    <property type="entry name" value="EAL domain-like"/>
    <property type="match status" value="1"/>
</dbReference>
<feature type="domain" description="PAC" evidence="8">
    <location>
        <begin position="235"/>
        <end position="287"/>
    </location>
</feature>
<evidence type="ECO:0000313" key="11">
    <source>
        <dbReference type="EMBL" id="RRD00631.1"/>
    </source>
</evidence>
<dbReference type="SMART" id="SM00448">
    <property type="entry name" value="REC"/>
    <property type="match status" value="1"/>
</dbReference>
<feature type="domain" description="Response regulatory" evidence="6">
    <location>
        <begin position="14"/>
        <end position="130"/>
    </location>
</feature>
<feature type="domain" description="EAL" evidence="9">
    <location>
        <begin position="583"/>
        <end position="837"/>
    </location>
</feature>
<dbReference type="GO" id="GO:0071732">
    <property type="term" value="P:cellular response to nitric oxide"/>
    <property type="evidence" value="ECO:0007669"/>
    <property type="project" value="UniProtKB-ARBA"/>
</dbReference>
<dbReference type="Gene3D" id="3.20.20.450">
    <property type="entry name" value="EAL domain"/>
    <property type="match status" value="1"/>
</dbReference>
<dbReference type="Gene3D" id="2.10.70.100">
    <property type="match status" value="1"/>
</dbReference>
<dbReference type="CDD" id="cd00130">
    <property type="entry name" value="PAS"/>
    <property type="match status" value="2"/>
</dbReference>
<sequence length="839" mass="94921">MDHSIANQVAHKGEIVIVDDLPANLKLLSEILSEAGYKVRSTTDPEQCLKTVQLRQPELIILDVKMPVMNGYELCAEFKKQPLTSHIPIIFISALDNSEDRLKGFNVGGVDFISKPFQHREVLSRVNTHISLYQIQHKLTLQKSELEDRVKERTAELTGTNQKLKGAQRIARLGSWEWHIDSGEMSWSDEMYHILGLEDSIVQPSLDSFIHSVHPQDRLQFEDSFTTAKLNISGFTIEHRIILPNDQVRYLKTIGESLSGPQLSQFCILGTTQDVTEHKLVQEQLEQASSVFENTAEGIMVTDAQRRIISVNPAFTDITGYTEQDAKGQLLEFRYSQLHNKSDYHDVFISLDEAGHWRGEMNNLCKDGSINPELITITAVTDEEQNLTNYILLFSDISTLKKSEQKLEYLAHHDPLTGLANRLLLNDRLQHAISTAAREKRSLAVLFIDLDRFKDVNDSFGHTFGDKILKQVATRLKHELRANDTVARLGGDEFLVLAENMNDRREIEILSQKILSIFNEPFAPDQNEIFVGGSIGISCFPDDGDSPADLIRNADSAMYLAKGDGRFTFRFYTRELTAAATDRLQMETALRKAIDNNELSLNYQPIVDPDSGQAQHIEALLRWHNPYLGQVPPDRFIPLAEATSLILPIGEWVLKKACQDMRQLIDEGHPLKRVSVNISSLQVQRCDLPVLVGRILRETGLSPEHLDLEITETVLMDEPDKVLESLNQLKALGVTLTVDDFGTGYSSLSYLKRFPIDTLKIDQSFVRDIPHDQDDEAIAKAIIAMARSLRLGIIAEGVETQQQRSFLMQEDCERAQGYFYSRPVPFTKLLEYLTDKQTV</sequence>
<evidence type="ECO:0000259" key="9">
    <source>
        <dbReference type="PROSITE" id="PS50883"/>
    </source>
</evidence>
<dbReference type="Gene3D" id="3.30.70.270">
    <property type="match status" value="1"/>
</dbReference>
<evidence type="ECO:0000256" key="3">
    <source>
        <dbReference type="ARBA" id="ARBA00022636"/>
    </source>
</evidence>
<name>A0A3P1SU00_9GAMM</name>
<dbReference type="InterPro" id="IPR000014">
    <property type="entry name" value="PAS"/>
</dbReference>
<dbReference type="Pfam" id="PF13426">
    <property type="entry name" value="PAS_9"/>
    <property type="match status" value="1"/>
</dbReference>
<keyword evidence="12" id="KW-1185">Reference proteome</keyword>
<dbReference type="InterPro" id="IPR013655">
    <property type="entry name" value="PAS_fold_3"/>
</dbReference>
<dbReference type="SMART" id="SM00091">
    <property type="entry name" value="PAS"/>
    <property type="match status" value="2"/>
</dbReference>
<dbReference type="NCBIfam" id="TIGR00254">
    <property type="entry name" value="GGDEF"/>
    <property type="match status" value="1"/>
</dbReference>
<feature type="domain" description="PAC" evidence="8">
    <location>
        <begin position="357"/>
        <end position="409"/>
    </location>
</feature>
<dbReference type="InterPro" id="IPR000700">
    <property type="entry name" value="PAS-assoc_C"/>
</dbReference>
<feature type="domain" description="GGDEF" evidence="10">
    <location>
        <begin position="441"/>
        <end position="574"/>
    </location>
</feature>
<dbReference type="NCBIfam" id="TIGR00229">
    <property type="entry name" value="sensory_box"/>
    <property type="match status" value="1"/>
</dbReference>
<evidence type="ECO:0000259" key="8">
    <source>
        <dbReference type="PROSITE" id="PS50113"/>
    </source>
</evidence>
<feature type="modified residue" description="4-aspartylphosphate" evidence="5">
    <location>
        <position position="63"/>
    </location>
</feature>
<dbReference type="SMART" id="SM00267">
    <property type="entry name" value="GGDEF"/>
    <property type="match status" value="1"/>
</dbReference>
<dbReference type="InterPro" id="IPR052155">
    <property type="entry name" value="Biofilm_reg_signaling"/>
</dbReference>
<evidence type="ECO:0000259" key="6">
    <source>
        <dbReference type="PROSITE" id="PS50110"/>
    </source>
</evidence>
<evidence type="ECO:0000256" key="2">
    <source>
        <dbReference type="ARBA" id="ARBA00012282"/>
    </source>
</evidence>
<dbReference type="GO" id="GO:0071111">
    <property type="term" value="F:cyclic-guanylate-specific phosphodiesterase activity"/>
    <property type="evidence" value="ECO:0007669"/>
    <property type="project" value="UniProtKB-EC"/>
</dbReference>
<dbReference type="SUPFAM" id="SSF55073">
    <property type="entry name" value="Nucleotide cyclase"/>
    <property type="match status" value="1"/>
</dbReference>
<dbReference type="RefSeq" id="WP_124925213.1">
    <property type="nucleotide sequence ID" value="NZ_BMOH01000003.1"/>
</dbReference>
<dbReference type="Pfam" id="PF00563">
    <property type="entry name" value="EAL"/>
    <property type="match status" value="1"/>
</dbReference>
<dbReference type="Pfam" id="PF00072">
    <property type="entry name" value="Response_reg"/>
    <property type="match status" value="1"/>
</dbReference>
<dbReference type="InterPro" id="IPR001610">
    <property type="entry name" value="PAC"/>
</dbReference>
<gene>
    <name evidence="11" type="ORF">EHS89_05985</name>
</gene>
<dbReference type="SUPFAM" id="SSF52172">
    <property type="entry name" value="CheY-like"/>
    <property type="match status" value="1"/>
</dbReference>
<dbReference type="CDD" id="cd01949">
    <property type="entry name" value="GGDEF"/>
    <property type="match status" value="1"/>
</dbReference>
<dbReference type="InterPro" id="IPR029787">
    <property type="entry name" value="Nucleotide_cyclase"/>
</dbReference>
<dbReference type="PROSITE" id="PS50883">
    <property type="entry name" value="EAL"/>
    <property type="match status" value="1"/>
</dbReference>
<comment type="cofactor">
    <cofactor evidence="1">
        <name>Mg(2+)</name>
        <dbReference type="ChEBI" id="CHEBI:18420"/>
    </cofactor>
</comment>
<dbReference type="CDD" id="cd19920">
    <property type="entry name" value="REC_PA4781-like"/>
    <property type="match status" value="1"/>
</dbReference>
<comment type="caution">
    <text evidence="11">The sequence shown here is derived from an EMBL/GenBank/DDBJ whole genome shotgun (WGS) entry which is preliminary data.</text>
</comment>
<protein>
    <recommendedName>
        <fullName evidence="2">cyclic-guanylate-specific phosphodiesterase</fullName>
        <ecNumber evidence="2">3.1.4.52</ecNumber>
    </recommendedName>
</protein>
<evidence type="ECO:0000259" key="7">
    <source>
        <dbReference type="PROSITE" id="PS50112"/>
    </source>
</evidence>
<dbReference type="Gene3D" id="3.30.450.20">
    <property type="entry name" value="PAS domain"/>
    <property type="match status" value="2"/>
</dbReference>
<dbReference type="Gene3D" id="3.40.50.2300">
    <property type="match status" value="1"/>
</dbReference>
<organism evidence="11 12">
    <name type="scientific">Amphritea balenae</name>
    <dbReference type="NCBI Taxonomy" id="452629"/>
    <lineage>
        <taxon>Bacteria</taxon>
        <taxon>Pseudomonadati</taxon>
        <taxon>Pseudomonadota</taxon>
        <taxon>Gammaproteobacteria</taxon>
        <taxon>Oceanospirillales</taxon>
        <taxon>Oceanospirillaceae</taxon>
        <taxon>Amphritea</taxon>
    </lineage>
</organism>
<dbReference type="SMART" id="SM00086">
    <property type="entry name" value="PAC"/>
    <property type="match status" value="2"/>
</dbReference>
<evidence type="ECO:0000313" key="12">
    <source>
        <dbReference type="Proteomes" id="UP000267535"/>
    </source>
</evidence>
<dbReference type="PANTHER" id="PTHR44757">
    <property type="entry name" value="DIGUANYLATE CYCLASE DGCP"/>
    <property type="match status" value="1"/>
</dbReference>
<reference evidence="11 12" key="1">
    <citation type="submission" date="2018-11" db="EMBL/GenBank/DDBJ databases">
        <title>The draft genome sequence of Amphritea balenae JAMM 1525T.</title>
        <authorList>
            <person name="Fang Z."/>
            <person name="Zhang Y."/>
            <person name="Han X."/>
        </authorList>
    </citation>
    <scope>NUCLEOTIDE SEQUENCE [LARGE SCALE GENOMIC DNA]</scope>
    <source>
        <strain evidence="11 12">JAMM 1525</strain>
    </source>
</reference>
<dbReference type="PROSITE" id="PS50113">
    <property type="entry name" value="PAC"/>
    <property type="match status" value="2"/>
</dbReference>
<comment type="catalytic activity">
    <reaction evidence="4">
        <text>3',3'-c-di-GMP + H2O = 5'-phosphoguanylyl(3'-&gt;5')guanosine + H(+)</text>
        <dbReference type="Rhea" id="RHEA:24902"/>
        <dbReference type="ChEBI" id="CHEBI:15377"/>
        <dbReference type="ChEBI" id="CHEBI:15378"/>
        <dbReference type="ChEBI" id="CHEBI:58754"/>
        <dbReference type="ChEBI" id="CHEBI:58805"/>
        <dbReference type="EC" id="3.1.4.52"/>
    </reaction>
    <physiologicalReaction direction="left-to-right" evidence="4">
        <dbReference type="Rhea" id="RHEA:24903"/>
    </physiologicalReaction>
</comment>
<dbReference type="OrthoDB" id="9804951at2"/>
<evidence type="ECO:0000256" key="5">
    <source>
        <dbReference type="PROSITE-ProRule" id="PRU00169"/>
    </source>
</evidence>
<dbReference type="PROSITE" id="PS50110">
    <property type="entry name" value="RESPONSE_REGULATORY"/>
    <property type="match status" value="1"/>
</dbReference>
<evidence type="ECO:0000256" key="4">
    <source>
        <dbReference type="ARBA" id="ARBA00051114"/>
    </source>
</evidence>
<proteinExistence type="predicted"/>
<dbReference type="InterPro" id="IPR001633">
    <property type="entry name" value="EAL_dom"/>
</dbReference>
<dbReference type="Proteomes" id="UP000267535">
    <property type="component" value="Unassembled WGS sequence"/>
</dbReference>
<dbReference type="Pfam" id="PF00990">
    <property type="entry name" value="GGDEF"/>
    <property type="match status" value="1"/>
</dbReference>
<evidence type="ECO:0000256" key="1">
    <source>
        <dbReference type="ARBA" id="ARBA00001946"/>
    </source>
</evidence>